<gene>
    <name evidence="5" type="primary">fliE</name>
    <name evidence="6" type="ORF">B1207_05855</name>
</gene>
<evidence type="ECO:0000256" key="1">
    <source>
        <dbReference type="ARBA" id="ARBA00004117"/>
    </source>
</evidence>
<evidence type="ECO:0000256" key="5">
    <source>
        <dbReference type="HAMAP-Rule" id="MF_00724"/>
    </source>
</evidence>
<keyword evidence="6" id="KW-0966">Cell projection</keyword>
<evidence type="ECO:0000313" key="6">
    <source>
        <dbReference type="EMBL" id="RAP36953.1"/>
    </source>
</evidence>
<dbReference type="NCBIfam" id="TIGR00205">
    <property type="entry name" value="fliE"/>
    <property type="match status" value="1"/>
</dbReference>
<dbReference type="EMBL" id="MVJN01000004">
    <property type="protein sequence ID" value="RAP36953.1"/>
    <property type="molecule type" value="Genomic_DNA"/>
</dbReference>
<dbReference type="Pfam" id="PF02049">
    <property type="entry name" value="FliE"/>
    <property type="match status" value="1"/>
</dbReference>
<dbReference type="InterPro" id="IPR001624">
    <property type="entry name" value="FliE"/>
</dbReference>
<dbReference type="PANTHER" id="PTHR34653:SF1">
    <property type="entry name" value="FLAGELLAR HOOK-BASAL BODY COMPLEX PROTEIN FLIE"/>
    <property type="match status" value="1"/>
</dbReference>
<dbReference type="GO" id="GO:0005198">
    <property type="term" value="F:structural molecule activity"/>
    <property type="evidence" value="ECO:0007669"/>
    <property type="project" value="UniProtKB-UniRule"/>
</dbReference>
<dbReference type="GO" id="GO:0071973">
    <property type="term" value="P:bacterial-type flagellum-dependent cell motility"/>
    <property type="evidence" value="ECO:0007669"/>
    <property type="project" value="InterPro"/>
</dbReference>
<dbReference type="HAMAP" id="MF_00724">
    <property type="entry name" value="FliE"/>
    <property type="match status" value="1"/>
</dbReference>
<keyword evidence="6" id="KW-0282">Flagellum</keyword>
<dbReference type="AlphaFoldDB" id="A0A364LK59"/>
<protein>
    <recommendedName>
        <fullName evidence="3 5">Flagellar hook-basal body complex protein FliE</fullName>
    </recommendedName>
</protein>
<comment type="caution">
    <text evidence="6">The sequence shown here is derived from an EMBL/GenBank/DDBJ whole genome shotgun (WGS) entry which is preliminary data.</text>
</comment>
<accession>A0A364LK59</accession>
<evidence type="ECO:0000256" key="2">
    <source>
        <dbReference type="ARBA" id="ARBA00009272"/>
    </source>
</evidence>
<dbReference type="Proteomes" id="UP000249458">
    <property type="component" value="Unassembled WGS sequence"/>
</dbReference>
<sequence length="95" mass="11119">MTIEPVNHFKIDFNLNNSNIQKADQFSHWLAAPLQQVNDKLIEADHSLQQLVSGQTASLHQVMWNLEEAKMSFQLLEQVRNRLMTAYQEIIREQI</sequence>
<comment type="subcellular location">
    <subcellularLocation>
        <location evidence="1 5">Bacterial flagellum basal body</location>
    </subcellularLocation>
</comment>
<dbReference type="GO" id="GO:0009425">
    <property type="term" value="C:bacterial-type flagellum basal body"/>
    <property type="evidence" value="ECO:0007669"/>
    <property type="project" value="UniProtKB-SubCell"/>
</dbReference>
<comment type="similarity">
    <text evidence="2 5">Belongs to the FliE family.</text>
</comment>
<keyword evidence="4 5" id="KW-0975">Bacterial flagellum</keyword>
<proteinExistence type="inferred from homology"/>
<dbReference type="PRINTS" id="PR01006">
    <property type="entry name" value="FLGHOOKFLIE"/>
</dbReference>
<dbReference type="GO" id="GO:0003774">
    <property type="term" value="F:cytoskeletal motor activity"/>
    <property type="evidence" value="ECO:0007669"/>
    <property type="project" value="InterPro"/>
</dbReference>
<keyword evidence="6" id="KW-0969">Cilium</keyword>
<evidence type="ECO:0000256" key="4">
    <source>
        <dbReference type="ARBA" id="ARBA00023143"/>
    </source>
</evidence>
<dbReference type="PANTHER" id="PTHR34653">
    <property type="match status" value="1"/>
</dbReference>
<organism evidence="6 7">
    <name type="scientific">Legionella quinlivanii</name>
    <dbReference type="NCBI Taxonomy" id="45073"/>
    <lineage>
        <taxon>Bacteria</taxon>
        <taxon>Pseudomonadati</taxon>
        <taxon>Pseudomonadota</taxon>
        <taxon>Gammaproteobacteria</taxon>
        <taxon>Legionellales</taxon>
        <taxon>Legionellaceae</taxon>
        <taxon>Legionella</taxon>
    </lineage>
</organism>
<dbReference type="RefSeq" id="WP_112219064.1">
    <property type="nucleotide sequence ID" value="NZ_MVJN01000004.1"/>
</dbReference>
<name>A0A364LK59_9GAMM</name>
<reference evidence="6 7" key="1">
    <citation type="submission" date="2017-02" db="EMBL/GenBank/DDBJ databases">
        <title>Legionella quilivanii strain from human: case report and whole genome sequencing analysis.</title>
        <authorList>
            <person name="Lalancette C."/>
            <person name="Leduc J.-M."/>
            <person name="Levesque S."/>
            <person name="Fournier E."/>
            <person name="Saoud J."/>
            <person name="Faucher S.P."/>
            <person name="Bernard K."/>
            <person name="Martineau C."/>
            <person name="Longtin J."/>
        </authorList>
    </citation>
    <scope>NUCLEOTIDE SEQUENCE [LARGE SCALE GENOMIC DNA]</scope>
    <source>
        <strain evidence="6 7">ID143958</strain>
    </source>
</reference>
<evidence type="ECO:0000313" key="7">
    <source>
        <dbReference type="Proteomes" id="UP000249458"/>
    </source>
</evidence>
<evidence type="ECO:0000256" key="3">
    <source>
        <dbReference type="ARBA" id="ARBA00018024"/>
    </source>
</evidence>